<organism evidence="3 4">
    <name type="scientific">Flavobacterium ginsenosidimutans</name>
    <dbReference type="NCBI Taxonomy" id="687844"/>
    <lineage>
        <taxon>Bacteria</taxon>
        <taxon>Pseudomonadati</taxon>
        <taxon>Bacteroidota</taxon>
        <taxon>Flavobacteriia</taxon>
        <taxon>Flavobacteriales</taxon>
        <taxon>Flavobacteriaceae</taxon>
        <taxon>Flavobacterium</taxon>
    </lineage>
</organism>
<dbReference type="PANTHER" id="PTHR12526">
    <property type="entry name" value="GLYCOSYLTRANSFERASE"/>
    <property type="match status" value="1"/>
</dbReference>
<name>A0ABZ2Q8B4_9FLAO</name>
<dbReference type="EC" id="2.4.-.-" evidence="3"/>
<feature type="transmembrane region" description="Helical" evidence="1">
    <location>
        <begin position="88"/>
        <end position="108"/>
    </location>
</feature>
<accession>A0ABZ2Q8B4</accession>
<reference evidence="3 4" key="1">
    <citation type="submission" date="2024-02" db="EMBL/GenBank/DDBJ databases">
        <title>complete genome of Flavobacterium ginsenosidimutans Str. YTB16.</title>
        <authorList>
            <person name="Wang Q."/>
        </authorList>
    </citation>
    <scope>NUCLEOTIDE SEQUENCE [LARGE SCALE GENOMIC DNA]</scope>
    <source>
        <strain evidence="3 4">YTB16</strain>
    </source>
</reference>
<evidence type="ECO:0000259" key="2">
    <source>
        <dbReference type="Pfam" id="PF00534"/>
    </source>
</evidence>
<dbReference type="Proteomes" id="UP001447857">
    <property type="component" value="Chromosome"/>
</dbReference>
<dbReference type="PANTHER" id="PTHR12526:SF630">
    <property type="entry name" value="GLYCOSYLTRANSFERASE"/>
    <property type="match status" value="1"/>
</dbReference>
<protein>
    <submittedName>
        <fullName evidence="3">Glycosyltransferase family 4 protein</fullName>
        <ecNumber evidence="3">2.4.-.-</ecNumber>
    </submittedName>
</protein>
<sequence length="366" mass="42051">MQAHKIAFYIGDFTRSGGTERACTSIVNSLASQTSNKVYLIVTNSIEEKPFFSINSDVTILYLNSKYSLGKYLTLIYRLNNVIKSNNIEVVVAVEVFSLLFILPIILISKLTRKKTKLIVWEHFNFTVDLGKNLRRKFRWLAGRFADAIIVLTKRDVVLWKSNLKINGKILAINNPSSFAVSKKEYNKESINIVAIGRLTYQKGFDRLIEIWYEFLEKYSNGKNWKLQIIGSGEDKEMLDNLIVKYNLNNVEMVSNTSSISDYYENASFLAMTSRFEGLPMTLIEAQSFGLPIIAYDCLTGPSEVITQKSGFLIEDNNKEEFVEKLQFLISNDALRSEMSEVAKEEMKRFSEIEITQQWKELIETF</sequence>
<proteinExistence type="predicted"/>
<keyword evidence="1" id="KW-0472">Membrane</keyword>
<dbReference type="Gene3D" id="3.40.50.2000">
    <property type="entry name" value="Glycogen Phosphorylase B"/>
    <property type="match status" value="2"/>
</dbReference>
<gene>
    <name evidence="3" type="ORF">V6624_01710</name>
</gene>
<dbReference type="RefSeq" id="WP_338840691.1">
    <property type="nucleotide sequence ID" value="NZ_CP147988.1"/>
</dbReference>
<dbReference type="EMBL" id="CP147988">
    <property type="protein sequence ID" value="WXK50352.1"/>
    <property type="molecule type" value="Genomic_DNA"/>
</dbReference>
<dbReference type="CDD" id="cd03820">
    <property type="entry name" value="GT4_AmsD-like"/>
    <property type="match status" value="1"/>
</dbReference>
<dbReference type="Pfam" id="PF00534">
    <property type="entry name" value="Glycos_transf_1"/>
    <property type="match status" value="1"/>
</dbReference>
<keyword evidence="4" id="KW-1185">Reference proteome</keyword>
<evidence type="ECO:0000313" key="4">
    <source>
        <dbReference type="Proteomes" id="UP001447857"/>
    </source>
</evidence>
<evidence type="ECO:0000256" key="1">
    <source>
        <dbReference type="SAM" id="Phobius"/>
    </source>
</evidence>
<dbReference type="InterPro" id="IPR001296">
    <property type="entry name" value="Glyco_trans_1"/>
</dbReference>
<evidence type="ECO:0000313" key="3">
    <source>
        <dbReference type="EMBL" id="WXK50352.1"/>
    </source>
</evidence>
<feature type="domain" description="Glycosyl transferase family 1" evidence="2">
    <location>
        <begin position="184"/>
        <end position="345"/>
    </location>
</feature>
<keyword evidence="3" id="KW-0328">Glycosyltransferase</keyword>
<keyword evidence="1" id="KW-1133">Transmembrane helix</keyword>
<keyword evidence="3" id="KW-0808">Transferase</keyword>
<dbReference type="GO" id="GO:0016757">
    <property type="term" value="F:glycosyltransferase activity"/>
    <property type="evidence" value="ECO:0007669"/>
    <property type="project" value="UniProtKB-KW"/>
</dbReference>
<dbReference type="SUPFAM" id="SSF53756">
    <property type="entry name" value="UDP-Glycosyltransferase/glycogen phosphorylase"/>
    <property type="match status" value="1"/>
</dbReference>
<keyword evidence="1" id="KW-0812">Transmembrane</keyword>